<evidence type="ECO:0000313" key="3">
    <source>
        <dbReference type="Proteomes" id="UP001215598"/>
    </source>
</evidence>
<name>A0AAD7JQF8_9AGAR</name>
<keyword evidence="3" id="KW-1185">Reference proteome</keyword>
<gene>
    <name evidence="2" type="ORF">B0H16DRAFT_1452221</name>
</gene>
<evidence type="ECO:0000256" key="1">
    <source>
        <dbReference type="SAM" id="MobiDB-lite"/>
    </source>
</evidence>
<dbReference type="Proteomes" id="UP001215598">
    <property type="component" value="Unassembled WGS sequence"/>
</dbReference>
<accession>A0AAD7JQF8</accession>
<feature type="compositionally biased region" description="Basic residues" evidence="1">
    <location>
        <begin position="85"/>
        <end position="97"/>
    </location>
</feature>
<dbReference type="EMBL" id="JARKIB010000017">
    <property type="protein sequence ID" value="KAJ7769831.1"/>
    <property type="molecule type" value="Genomic_DNA"/>
</dbReference>
<protein>
    <submittedName>
        <fullName evidence="2">Uncharacterized protein</fullName>
    </submittedName>
</protein>
<sequence length="866" mass="96989">MVNIDRGHILTDVHAEPKLPAQHTWVDVTTRLRHCGSWCARISGYGDSVQDGEGWGSADDAQVVYTRTECLFSLITPSPSPFDRHRPRSARSRRRRQRGFEVERPVILRVGVHCNGRVDEQLGYHAEGRHTYLEATYPVRLHCCIFLSSLHCHSRWCLSTDASGPGENPSQESIENKSGETPLEVKVHWCPTGMVQLVVGSKARYVAARNSNSVVGRLAAGSLDMRERPRRRDRLRFEQEGALRSDPAVNTRLGHTPVLRVKKNIQYLMADGTKTLLVALTQLHRSSSRSSDWIPWPLFFFLDVKIAARSQPPVSSGQWVPQPFSVLPTQLHTAVILWDRMENHQSNSAHFGPNMLLVHADRFPIPLYPRVLRRPTYGHTKTQAPATTPSRPQRSVQWDHCKILRARAALHPRIMLPLCPPLSLSTRRAPAMDNSTKMHSAERRSTHQRRALFSRFPWLTNDWILERILFFGLIKTGSQFPLRSGPAAIAVCPEQRTSTPERFCPRISAAFRHRRTRPSALRGHQMHNPNSSDIESPWLKGWDRCKNMRIFPCPPHLEPCSSSTLHSHFRLRAPTTGADWTDSGRCIAPTQHPLAVEEAARDTPGFPPLVDILLPLAAESPLRGRAATFPALEAPLRQPCNIHLEPHDVPQTQITVRLLLLRRPRRRSSNTTLIAVIQLLSALAPSHRERLGVACHVGRHASTGDLEGPDKIQVDVARVFPPPSHNPLKHINSTDYAFAGRLEDSSFLLAYDPNTHWWAALVSARILADSAVFPASLTTDVDHRGSGHHAAQQGKMGSGFLGPSSAPSQAFSRAPKRTGRALVLPAGRFTRPIRTYDKFRHTGNGLRLSGLYSADGIKWIAIAHFM</sequence>
<comment type="caution">
    <text evidence="2">The sequence shown here is derived from an EMBL/GenBank/DDBJ whole genome shotgun (WGS) entry which is preliminary data.</text>
</comment>
<organism evidence="2 3">
    <name type="scientific">Mycena metata</name>
    <dbReference type="NCBI Taxonomy" id="1033252"/>
    <lineage>
        <taxon>Eukaryota</taxon>
        <taxon>Fungi</taxon>
        <taxon>Dikarya</taxon>
        <taxon>Basidiomycota</taxon>
        <taxon>Agaricomycotina</taxon>
        <taxon>Agaricomycetes</taxon>
        <taxon>Agaricomycetidae</taxon>
        <taxon>Agaricales</taxon>
        <taxon>Marasmiineae</taxon>
        <taxon>Mycenaceae</taxon>
        <taxon>Mycena</taxon>
    </lineage>
</organism>
<evidence type="ECO:0000313" key="2">
    <source>
        <dbReference type="EMBL" id="KAJ7769831.1"/>
    </source>
</evidence>
<dbReference type="AlphaFoldDB" id="A0AAD7JQF8"/>
<proteinExistence type="predicted"/>
<feature type="region of interest" description="Disordered" evidence="1">
    <location>
        <begin position="78"/>
        <end position="97"/>
    </location>
</feature>
<feature type="region of interest" description="Disordered" evidence="1">
    <location>
        <begin position="783"/>
        <end position="816"/>
    </location>
</feature>
<reference evidence="2" key="1">
    <citation type="submission" date="2023-03" db="EMBL/GenBank/DDBJ databases">
        <title>Massive genome expansion in bonnet fungi (Mycena s.s.) driven by repeated elements and novel gene families across ecological guilds.</title>
        <authorList>
            <consortium name="Lawrence Berkeley National Laboratory"/>
            <person name="Harder C.B."/>
            <person name="Miyauchi S."/>
            <person name="Viragh M."/>
            <person name="Kuo A."/>
            <person name="Thoen E."/>
            <person name="Andreopoulos B."/>
            <person name="Lu D."/>
            <person name="Skrede I."/>
            <person name="Drula E."/>
            <person name="Henrissat B."/>
            <person name="Morin E."/>
            <person name="Kohler A."/>
            <person name="Barry K."/>
            <person name="LaButti K."/>
            <person name="Morin E."/>
            <person name="Salamov A."/>
            <person name="Lipzen A."/>
            <person name="Mereny Z."/>
            <person name="Hegedus B."/>
            <person name="Baldrian P."/>
            <person name="Stursova M."/>
            <person name="Weitz H."/>
            <person name="Taylor A."/>
            <person name="Grigoriev I.V."/>
            <person name="Nagy L.G."/>
            <person name="Martin F."/>
            <person name="Kauserud H."/>
        </authorList>
    </citation>
    <scope>NUCLEOTIDE SEQUENCE</scope>
    <source>
        <strain evidence="2">CBHHK182m</strain>
    </source>
</reference>